<accession>A0A9P5XKV0</accession>
<dbReference type="PANTHER" id="PTHR23079:SF55">
    <property type="entry name" value="RNA-DIRECTED RNA POLYMERASE"/>
    <property type="match status" value="1"/>
</dbReference>
<evidence type="ECO:0000313" key="4">
    <source>
        <dbReference type="Proteomes" id="UP000807342"/>
    </source>
</evidence>
<reference evidence="3" key="1">
    <citation type="submission" date="2020-11" db="EMBL/GenBank/DDBJ databases">
        <authorList>
            <consortium name="DOE Joint Genome Institute"/>
            <person name="Ahrendt S."/>
            <person name="Riley R."/>
            <person name="Andreopoulos W."/>
            <person name="Labutti K."/>
            <person name="Pangilinan J."/>
            <person name="Ruiz-Duenas F.J."/>
            <person name="Barrasa J.M."/>
            <person name="Sanchez-Garcia M."/>
            <person name="Camarero S."/>
            <person name="Miyauchi S."/>
            <person name="Serrano A."/>
            <person name="Linde D."/>
            <person name="Babiker R."/>
            <person name="Drula E."/>
            <person name="Ayuso-Fernandez I."/>
            <person name="Pacheco R."/>
            <person name="Padilla G."/>
            <person name="Ferreira P."/>
            <person name="Barriuso J."/>
            <person name="Kellner H."/>
            <person name="Castanera R."/>
            <person name="Alfaro M."/>
            <person name="Ramirez L."/>
            <person name="Pisabarro A.G."/>
            <person name="Kuo A."/>
            <person name="Tritt A."/>
            <person name="Lipzen A."/>
            <person name="He G."/>
            <person name="Yan M."/>
            <person name="Ng V."/>
            <person name="Cullen D."/>
            <person name="Martin F."/>
            <person name="Rosso M.-N."/>
            <person name="Henrissat B."/>
            <person name="Hibbett D."/>
            <person name="Martinez A.T."/>
            <person name="Grigoriev I.V."/>
        </authorList>
    </citation>
    <scope>NUCLEOTIDE SEQUENCE</scope>
    <source>
        <strain evidence="3">MF-IS2</strain>
    </source>
</reference>
<evidence type="ECO:0000256" key="1">
    <source>
        <dbReference type="RuleBase" id="RU363098"/>
    </source>
</evidence>
<dbReference type="Proteomes" id="UP000807342">
    <property type="component" value="Unassembled WGS sequence"/>
</dbReference>
<keyword evidence="1" id="KW-0548">Nucleotidyltransferase</keyword>
<gene>
    <name evidence="3" type="ORF">P691DRAFT_721297</name>
</gene>
<dbReference type="PANTHER" id="PTHR23079">
    <property type="entry name" value="RNA-DEPENDENT RNA POLYMERASE"/>
    <property type="match status" value="1"/>
</dbReference>
<dbReference type="OrthoDB" id="6513042at2759"/>
<evidence type="ECO:0000259" key="2">
    <source>
        <dbReference type="Pfam" id="PF05183"/>
    </source>
</evidence>
<comment type="caution">
    <text evidence="3">The sequence shown here is derived from an EMBL/GenBank/DDBJ whole genome shotgun (WGS) entry which is preliminary data.</text>
</comment>
<proteinExistence type="inferred from homology"/>
<protein>
    <recommendedName>
        <fullName evidence="1">RNA-dependent RNA polymerase</fullName>
        <ecNumber evidence="1">2.7.7.48</ecNumber>
    </recommendedName>
</protein>
<comment type="catalytic activity">
    <reaction evidence="1">
        <text>RNA(n) + a ribonucleoside 5'-triphosphate = RNA(n+1) + diphosphate</text>
        <dbReference type="Rhea" id="RHEA:21248"/>
        <dbReference type="Rhea" id="RHEA-COMP:14527"/>
        <dbReference type="Rhea" id="RHEA-COMP:17342"/>
        <dbReference type="ChEBI" id="CHEBI:33019"/>
        <dbReference type="ChEBI" id="CHEBI:61557"/>
        <dbReference type="ChEBI" id="CHEBI:140395"/>
        <dbReference type="EC" id="2.7.7.48"/>
    </reaction>
</comment>
<dbReference type="Pfam" id="PF05183">
    <property type="entry name" value="RdRP"/>
    <property type="match status" value="1"/>
</dbReference>
<dbReference type="GO" id="GO:0031380">
    <property type="term" value="C:nuclear RNA-directed RNA polymerase complex"/>
    <property type="evidence" value="ECO:0007669"/>
    <property type="project" value="TreeGrafter"/>
</dbReference>
<feature type="domain" description="RDRP core" evidence="2">
    <location>
        <begin position="397"/>
        <end position="993"/>
    </location>
</feature>
<dbReference type="InterPro" id="IPR057596">
    <property type="entry name" value="RDRP_core"/>
</dbReference>
<keyword evidence="1" id="KW-0696">RNA-directed RNA polymerase</keyword>
<evidence type="ECO:0000313" key="3">
    <source>
        <dbReference type="EMBL" id="KAF9452610.1"/>
    </source>
</evidence>
<dbReference type="GO" id="GO:0003968">
    <property type="term" value="F:RNA-directed RNA polymerase activity"/>
    <property type="evidence" value="ECO:0007669"/>
    <property type="project" value="UniProtKB-KW"/>
</dbReference>
<dbReference type="GO" id="GO:0030422">
    <property type="term" value="P:siRNA processing"/>
    <property type="evidence" value="ECO:0007669"/>
    <property type="project" value="TreeGrafter"/>
</dbReference>
<keyword evidence="4" id="KW-1185">Reference proteome</keyword>
<dbReference type="GO" id="GO:0003723">
    <property type="term" value="F:RNA binding"/>
    <property type="evidence" value="ECO:0007669"/>
    <property type="project" value="UniProtKB-KW"/>
</dbReference>
<dbReference type="EC" id="2.7.7.48" evidence="1"/>
<sequence length="1198" mass="135915">MEVFMHNLPLHFEEEDVKLALASLLHGQHFDFVKTNFAVHLHKPRQNSRARTGTFTLADTSVAQKFLALYGSRPVLIDGRNFYFKQSDRAARQEIVGSVSRMPWINPLEQREQKKKDDFLSRTSVSVSTVQFGWHCRDGVYSIETQVIQGARLCFDSQRREMHVIVQSDMSNQDIVAVRQSSIQSISRHFSTSDGNHVLFLELAMPPMFLRKNTTADPPTPYSRMSTFPLLDNPRAIPFVGLALRLVFSRKEESGGFSQLAENAGLRHIQTYEVMIDRRGLFSAERLDLLERNLRKFNWRVAFQLASLLQNLILDTAELLDLLPRIRQIVRVKGRTYTAKFLKEFQNQANSLWYNDDSRESILPCFESTERDFAKQGDIALPVPDDGSYYQSLHVTITPTTMILNGPHPEQSNRVLRRYDAEHQESFLRVTFRDENQLQYRVDRDIDGAEFIKLRFGEFLKNGLSIAGRLFSFLAYSQSALKDHSVWFVKPFIDSGHGLVNAEIIIEGLGTFDNLSYDPTLKFCPARYAARISQAFTATDAAVVSVEEILKLEDIKTPDGKYTFTDGVGTMSKDLARAIWGKLRAAKRKTGRLSDFPHAYQIRYRGSKGMISIDHTLNGAHTIGLRPSMTKFEAEGGAGEQEIEIARAFDKPTAYYLNRPLIMLLEGLGIPYDVFHAFQERAVQETKDAITTLSKAAHLLERHGLGSSFRLPTTMLSLAKLGLDSVYDDPFYTQLLKIAVYHVLRDLKHHARIPIPKAWTLVGVADVHRYLEEDEVFACVKHQTKGVIFLEGQLLISRSPTIHPGDVQLVRAIGTPPERSPFAREPLYNTVVFSIKGRRPLPSCLGGGDLDGDIYNIIPLKDHPWFTPSRPIHVPAEYAPTERKLLDRPSTMDDVADFVMEYIISDVVGIIAINWLIIADQSERGIEDDDCLKLAQLHSDAVDYPKSGRAVDPQSIPRLKFKAKPDWNAPETINPDTSNYYQSSMAIGKLFRGIELDEIPPPSRPRRRARRTEPRRVQALADSLSTFALNDPDSAIFDLVERQVRRFLDTTGPWEQSSIGDVARVFKHFSSELAGIAANYSLSHRNVMLSEEEVIVGTITQKTSQPRARKEFMTKVREMTDTLVKGVRLELEGDDNRTFEDYLKHAWLAWELSFVEAKKEKFGAKSFGWLALGAVFDAMKKIEEHDATELRSLRSGRG</sequence>
<dbReference type="InterPro" id="IPR007855">
    <property type="entry name" value="RDRP"/>
</dbReference>
<dbReference type="AlphaFoldDB" id="A0A9P5XKV0"/>
<comment type="similarity">
    <text evidence="1">Belongs to the RdRP family.</text>
</comment>
<organism evidence="3 4">
    <name type="scientific">Macrolepiota fuliginosa MF-IS2</name>
    <dbReference type="NCBI Taxonomy" id="1400762"/>
    <lineage>
        <taxon>Eukaryota</taxon>
        <taxon>Fungi</taxon>
        <taxon>Dikarya</taxon>
        <taxon>Basidiomycota</taxon>
        <taxon>Agaricomycotina</taxon>
        <taxon>Agaricomycetes</taxon>
        <taxon>Agaricomycetidae</taxon>
        <taxon>Agaricales</taxon>
        <taxon>Agaricineae</taxon>
        <taxon>Agaricaceae</taxon>
        <taxon>Macrolepiota</taxon>
    </lineage>
</organism>
<keyword evidence="1" id="KW-0808">Transferase</keyword>
<keyword evidence="1" id="KW-0694">RNA-binding</keyword>
<name>A0A9P5XKV0_9AGAR</name>
<dbReference type="EMBL" id="MU151069">
    <property type="protein sequence ID" value="KAF9452610.1"/>
    <property type="molecule type" value="Genomic_DNA"/>
</dbReference>